<feature type="domain" description="DUF4395" evidence="2">
    <location>
        <begin position="49"/>
        <end position="179"/>
    </location>
</feature>
<evidence type="ECO:0000256" key="1">
    <source>
        <dbReference type="SAM" id="Phobius"/>
    </source>
</evidence>
<protein>
    <recommendedName>
        <fullName evidence="2">DUF4395 domain-containing protein</fullName>
    </recommendedName>
</protein>
<keyword evidence="1" id="KW-1133">Transmembrane helix</keyword>
<dbReference type="InterPro" id="IPR025508">
    <property type="entry name" value="DUF4395"/>
</dbReference>
<keyword evidence="1" id="KW-0472">Membrane</keyword>
<evidence type="ECO:0000313" key="3">
    <source>
        <dbReference type="EMBL" id="BCT76643.1"/>
    </source>
</evidence>
<proteinExistence type="predicted"/>
<keyword evidence="4" id="KW-1185">Reference proteome</keyword>
<feature type="transmembrane region" description="Helical" evidence="1">
    <location>
        <begin position="126"/>
        <end position="144"/>
    </location>
</feature>
<evidence type="ECO:0000313" key="4">
    <source>
        <dbReference type="Proteomes" id="UP001319861"/>
    </source>
</evidence>
<evidence type="ECO:0000259" key="2">
    <source>
        <dbReference type="Pfam" id="PF14340"/>
    </source>
</evidence>
<keyword evidence="1" id="KW-0812">Transmembrane</keyword>
<feature type="transmembrane region" description="Helical" evidence="1">
    <location>
        <begin position="57"/>
        <end position="90"/>
    </location>
</feature>
<reference evidence="3 4" key="1">
    <citation type="journal article" date="2021" name="J. Biosci. Bioeng.">
        <title>Identification and characterization of a chc gene cluster responsible for the aromatization pathway of cyclohexanecarboxylate degradation in Sinomonas cyclohexanicum ATCC 51369.</title>
        <authorList>
            <person name="Yamamoto T."/>
            <person name="Hasegawa Y."/>
            <person name="Lau P.C.K."/>
            <person name="Iwaki H."/>
        </authorList>
    </citation>
    <scope>NUCLEOTIDE SEQUENCE [LARGE SCALE GENOMIC DNA]</scope>
    <source>
        <strain evidence="3 4">ATCC 51369</strain>
    </source>
</reference>
<sequence>MVGMSPHAPSGSRSTVDTIFDTVATGAFVAPIEPRRSLASRIFPFPNPVNEFAARSTAGIIVVLSCTVLAVGLATGAGWGLWVIAAGFWLRVAWGPRFSPAGRLAVHVIAPRLGAARLVAGPPKRFAQGIGAAVSTGAALFYAFGLAGAAWSALAVLIAAASFEAFAGFCLGCWIFGRMQLAGWIPASVCEACSDIALRRKAG</sequence>
<organism evidence="3 4">
    <name type="scientific">Sinomonas cyclohexanicum</name>
    <name type="common">Corynebacterium cyclohexanicum</name>
    <dbReference type="NCBI Taxonomy" id="322009"/>
    <lineage>
        <taxon>Bacteria</taxon>
        <taxon>Bacillati</taxon>
        <taxon>Actinomycetota</taxon>
        <taxon>Actinomycetes</taxon>
        <taxon>Micrococcales</taxon>
        <taxon>Micrococcaceae</taxon>
        <taxon>Sinomonas</taxon>
    </lineage>
</organism>
<gene>
    <name evidence="3" type="ORF">SCMU_24850</name>
</gene>
<name>A0ABM7PX16_SINCY</name>
<feature type="transmembrane region" description="Helical" evidence="1">
    <location>
        <begin position="150"/>
        <end position="176"/>
    </location>
</feature>
<dbReference type="Pfam" id="PF14340">
    <property type="entry name" value="DUF4395"/>
    <property type="match status" value="1"/>
</dbReference>
<dbReference type="Proteomes" id="UP001319861">
    <property type="component" value="Chromosome"/>
</dbReference>
<accession>A0ABM7PX16</accession>
<dbReference type="EMBL" id="AP024525">
    <property type="protein sequence ID" value="BCT76643.1"/>
    <property type="molecule type" value="Genomic_DNA"/>
</dbReference>